<keyword evidence="1" id="KW-0812">Transmembrane</keyword>
<evidence type="ECO:0000313" key="2">
    <source>
        <dbReference type="EMBL" id="SDN27312.1"/>
    </source>
</evidence>
<dbReference type="EMBL" id="FNHW01000002">
    <property type="protein sequence ID" value="SDN27312.1"/>
    <property type="molecule type" value="Genomic_DNA"/>
</dbReference>
<name>A0A1H0A0G8_9BACL</name>
<feature type="transmembrane region" description="Helical" evidence="1">
    <location>
        <begin position="180"/>
        <end position="199"/>
    </location>
</feature>
<accession>A0A1H0A0G8</accession>
<dbReference type="RefSeq" id="WP_090237207.1">
    <property type="nucleotide sequence ID" value="NZ_FNHW01000002.1"/>
</dbReference>
<keyword evidence="3" id="KW-1185">Reference proteome</keyword>
<organism evidence="2 3">
    <name type="scientific">Fictibacillus solisalsi</name>
    <dbReference type="NCBI Taxonomy" id="459525"/>
    <lineage>
        <taxon>Bacteria</taxon>
        <taxon>Bacillati</taxon>
        <taxon>Bacillota</taxon>
        <taxon>Bacilli</taxon>
        <taxon>Bacillales</taxon>
        <taxon>Fictibacillaceae</taxon>
        <taxon>Fictibacillus</taxon>
    </lineage>
</organism>
<sequence length="248" mass="27665">MYLTEVSTWDMVKKLYRYKLNSYFGVFTSLVIIQILSILFSLNGTGSSGGSSDTFEYNMNIYSGTLILAFMMGWAFLVATLITTKAYRYDDSSFVSNRTASHFSNILFLFSASIIAGITVYFSYHLFLSVVSLFMKVRVVQADTLTPIQLAQGITASVLYIFLFTSLGYLTGMLVQVQKFFVFVLPALFIGALIIDGNLSDEPRLLISLGSFYGLETSFIVFVFKTLLTTGALYGVSILVSRRVEVRP</sequence>
<dbReference type="AlphaFoldDB" id="A0A1H0A0G8"/>
<keyword evidence="1" id="KW-0472">Membrane</keyword>
<feature type="transmembrane region" description="Helical" evidence="1">
    <location>
        <begin position="61"/>
        <end position="82"/>
    </location>
</feature>
<gene>
    <name evidence="2" type="ORF">SAMN04488137_3869</name>
</gene>
<dbReference type="STRING" id="459525.SAMN04488137_3869"/>
<dbReference type="Proteomes" id="UP000199544">
    <property type="component" value="Unassembled WGS sequence"/>
</dbReference>
<evidence type="ECO:0000256" key="1">
    <source>
        <dbReference type="SAM" id="Phobius"/>
    </source>
</evidence>
<protein>
    <recommendedName>
        <fullName evidence="4">ABC-2 family transporter protein</fullName>
    </recommendedName>
</protein>
<evidence type="ECO:0008006" key="4">
    <source>
        <dbReference type="Google" id="ProtNLM"/>
    </source>
</evidence>
<feature type="transmembrane region" description="Helical" evidence="1">
    <location>
        <begin position="103"/>
        <end position="127"/>
    </location>
</feature>
<keyword evidence="1" id="KW-1133">Transmembrane helix</keyword>
<feature type="transmembrane region" description="Helical" evidence="1">
    <location>
        <begin position="147"/>
        <end position="168"/>
    </location>
</feature>
<evidence type="ECO:0000313" key="3">
    <source>
        <dbReference type="Proteomes" id="UP000199544"/>
    </source>
</evidence>
<reference evidence="3" key="1">
    <citation type="submission" date="2016-10" db="EMBL/GenBank/DDBJ databases">
        <authorList>
            <person name="Varghese N."/>
            <person name="Submissions S."/>
        </authorList>
    </citation>
    <scope>NUCLEOTIDE SEQUENCE [LARGE SCALE GENOMIC DNA]</scope>
    <source>
        <strain evidence="3">CGMCC 1.6854</strain>
    </source>
</reference>
<feature type="transmembrane region" description="Helical" evidence="1">
    <location>
        <begin position="219"/>
        <end position="240"/>
    </location>
</feature>
<proteinExistence type="predicted"/>
<dbReference type="OrthoDB" id="1795989at2"/>
<feature type="transmembrane region" description="Helical" evidence="1">
    <location>
        <begin position="20"/>
        <end position="41"/>
    </location>
</feature>